<dbReference type="InterPro" id="IPR002509">
    <property type="entry name" value="NODB_dom"/>
</dbReference>
<accession>A0A1T5GBP1</accession>
<name>A0A1T5GBP1_9SPHI</name>
<dbReference type="PROSITE" id="PS51257">
    <property type="entry name" value="PROKAR_LIPOPROTEIN"/>
    <property type="match status" value="1"/>
</dbReference>
<dbReference type="Proteomes" id="UP000190150">
    <property type="component" value="Unassembled WGS sequence"/>
</dbReference>
<protein>
    <submittedName>
        <fullName evidence="3">Polysaccharide deacetylase</fullName>
    </submittedName>
</protein>
<dbReference type="GO" id="GO:0016810">
    <property type="term" value="F:hydrolase activity, acting on carbon-nitrogen (but not peptide) bonds"/>
    <property type="evidence" value="ECO:0007669"/>
    <property type="project" value="InterPro"/>
</dbReference>
<proteinExistence type="predicted"/>
<feature type="chain" id="PRO_5012640077" evidence="1">
    <location>
        <begin position="25"/>
        <end position="317"/>
    </location>
</feature>
<dbReference type="SUPFAM" id="SSF88713">
    <property type="entry name" value="Glycoside hydrolase/deacetylase"/>
    <property type="match status" value="1"/>
</dbReference>
<dbReference type="InterPro" id="IPR011330">
    <property type="entry name" value="Glyco_hydro/deAcase_b/a-brl"/>
</dbReference>
<reference evidence="4" key="1">
    <citation type="submission" date="2017-02" db="EMBL/GenBank/DDBJ databases">
        <authorList>
            <person name="Varghese N."/>
            <person name="Submissions S."/>
        </authorList>
    </citation>
    <scope>NUCLEOTIDE SEQUENCE [LARGE SCALE GENOMIC DNA]</scope>
    <source>
        <strain evidence="4">DSM 24091</strain>
    </source>
</reference>
<dbReference type="Pfam" id="PF01522">
    <property type="entry name" value="Polysacc_deac_1"/>
    <property type="match status" value="1"/>
</dbReference>
<feature type="domain" description="NodB homology" evidence="2">
    <location>
        <begin position="99"/>
        <end position="173"/>
    </location>
</feature>
<sequence length="317" mass="36515">MRKIGRGFAFLVGAALLSVWMSSCQNLSSAALGSVNRDSIETIEQEKLNPVKKPLLLDKWDSLQKNQIRFVVDTLKPIDIKTQKRMLKDSLRREFDKMPKHVYLTFDDGPLVGSAAIDSLATAKNIKVNAFLVGRHANMSKGRKRDLAKYENNPLVSCYNHSYTHAYNRFSHFYSTPKTAFEDFVKNENDLNLKHKVVRLPGRNIWIYDDVRKIDLQSGSSTADMLFANGYKIYGWDVEWRINSLSGVPVQALETVYGRIRNFMNNKSSMTPNNVVLLMHDDMFQTKKGQHLLAELIDSLKKENYKFEFIEDYPIKY</sequence>
<evidence type="ECO:0000256" key="1">
    <source>
        <dbReference type="SAM" id="SignalP"/>
    </source>
</evidence>
<evidence type="ECO:0000259" key="2">
    <source>
        <dbReference type="Pfam" id="PF01522"/>
    </source>
</evidence>
<dbReference type="STRING" id="1513896.SAMN05660841_03930"/>
<organism evidence="3 4">
    <name type="scientific">Sphingobacterium nematocida</name>
    <dbReference type="NCBI Taxonomy" id="1513896"/>
    <lineage>
        <taxon>Bacteria</taxon>
        <taxon>Pseudomonadati</taxon>
        <taxon>Bacteroidota</taxon>
        <taxon>Sphingobacteriia</taxon>
        <taxon>Sphingobacteriales</taxon>
        <taxon>Sphingobacteriaceae</taxon>
        <taxon>Sphingobacterium</taxon>
    </lineage>
</organism>
<feature type="signal peptide" evidence="1">
    <location>
        <begin position="1"/>
        <end position="24"/>
    </location>
</feature>
<evidence type="ECO:0000313" key="4">
    <source>
        <dbReference type="Proteomes" id="UP000190150"/>
    </source>
</evidence>
<evidence type="ECO:0000313" key="3">
    <source>
        <dbReference type="EMBL" id="SKC05741.1"/>
    </source>
</evidence>
<dbReference type="Gene3D" id="3.20.20.370">
    <property type="entry name" value="Glycoside hydrolase/deacetylase"/>
    <property type="match status" value="1"/>
</dbReference>
<dbReference type="AlphaFoldDB" id="A0A1T5GBP1"/>
<keyword evidence="1" id="KW-0732">Signal</keyword>
<dbReference type="EMBL" id="FUZF01000023">
    <property type="protein sequence ID" value="SKC05741.1"/>
    <property type="molecule type" value="Genomic_DNA"/>
</dbReference>
<dbReference type="OrthoDB" id="9812065at2"/>
<gene>
    <name evidence="3" type="ORF">SAMN05660841_03930</name>
</gene>
<dbReference type="RefSeq" id="WP_079645578.1">
    <property type="nucleotide sequence ID" value="NZ_FUZF01000023.1"/>
</dbReference>
<dbReference type="GO" id="GO:0005975">
    <property type="term" value="P:carbohydrate metabolic process"/>
    <property type="evidence" value="ECO:0007669"/>
    <property type="project" value="InterPro"/>
</dbReference>
<keyword evidence="4" id="KW-1185">Reference proteome</keyword>